<accession>A0ABY0QPI6</accession>
<evidence type="ECO:0000313" key="3">
    <source>
        <dbReference type="Proteomes" id="UP000199242"/>
    </source>
</evidence>
<comment type="caution">
    <text evidence="2">The sequence shown here is derived from an EMBL/GenBank/DDBJ whole genome shotgun (WGS) entry which is preliminary data.</text>
</comment>
<evidence type="ECO:0000313" key="2">
    <source>
        <dbReference type="EMBL" id="SDL43973.1"/>
    </source>
</evidence>
<dbReference type="EMBL" id="FNHD01000001">
    <property type="protein sequence ID" value="SDL43973.1"/>
    <property type="molecule type" value="Genomic_DNA"/>
</dbReference>
<organism evidence="2 3">
    <name type="scientific">Chryseobacterium taihuense</name>
    <dbReference type="NCBI Taxonomy" id="1141221"/>
    <lineage>
        <taxon>Bacteria</taxon>
        <taxon>Pseudomonadati</taxon>
        <taxon>Bacteroidota</taxon>
        <taxon>Flavobacteriia</taxon>
        <taxon>Flavobacteriales</taxon>
        <taxon>Weeksellaceae</taxon>
        <taxon>Chryseobacterium group</taxon>
        <taxon>Chryseobacterium</taxon>
    </lineage>
</organism>
<sequence>MENKLITIKKLKNGKYYVDFHQYIINMIISFILIFPAIYFSSKKLVFSLICFIIFWIFICIIIDVNDYVGKNVHNKIFSKKIFEDLKFRNFQKEQIDKYEGLIKTENGRTIRIFYNWNKVAEGFMSFGDIEIDIFFTPQIFNNIIDDVKIDKLNKKYDKTFWSKTKRTIFAFDRLKIFINYYPWTKSTKIEKEISRGLNILWENKLEPFDIRNIKDNELLNLEKDGYFLPNMEYIWEYIRKYEKLPPITYSKK</sequence>
<keyword evidence="1" id="KW-0472">Membrane</keyword>
<name>A0ABY0QPI6_9FLAO</name>
<protein>
    <recommendedName>
        <fullName evidence="4">SMODS-associated NUDIX domain-containing protein</fullName>
    </recommendedName>
</protein>
<evidence type="ECO:0000256" key="1">
    <source>
        <dbReference type="SAM" id="Phobius"/>
    </source>
</evidence>
<reference evidence="2 3" key="1">
    <citation type="submission" date="2016-10" db="EMBL/GenBank/DDBJ databases">
        <authorList>
            <person name="Varghese N."/>
            <person name="Submissions S."/>
        </authorList>
    </citation>
    <scope>NUCLEOTIDE SEQUENCE [LARGE SCALE GENOMIC DNA]</scope>
    <source>
        <strain evidence="2 3">CGMCC 1.10941</strain>
    </source>
</reference>
<keyword evidence="3" id="KW-1185">Reference proteome</keyword>
<dbReference type="Proteomes" id="UP000199242">
    <property type="component" value="Unassembled WGS sequence"/>
</dbReference>
<gene>
    <name evidence="2" type="ORF">SAMN05216273_101170</name>
</gene>
<feature type="transmembrane region" description="Helical" evidence="1">
    <location>
        <begin position="45"/>
        <end position="66"/>
    </location>
</feature>
<feature type="transmembrane region" description="Helical" evidence="1">
    <location>
        <begin position="20"/>
        <end position="39"/>
    </location>
</feature>
<keyword evidence="1" id="KW-1133">Transmembrane helix</keyword>
<evidence type="ECO:0008006" key="4">
    <source>
        <dbReference type="Google" id="ProtNLM"/>
    </source>
</evidence>
<proteinExistence type="predicted"/>
<dbReference type="RefSeq" id="WP_089741042.1">
    <property type="nucleotide sequence ID" value="NZ_FNHD01000001.1"/>
</dbReference>
<keyword evidence="1" id="KW-0812">Transmembrane</keyword>